<feature type="domain" description="ABC transporter" evidence="8">
    <location>
        <begin position="332"/>
        <end position="565"/>
    </location>
</feature>
<dbReference type="InterPro" id="IPR003439">
    <property type="entry name" value="ABC_transporter-like_ATP-bd"/>
</dbReference>
<evidence type="ECO:0000256" key="7">
    <source>
        <dbReference type="SAM" id="Phobius"/>
    </source>
</evidence>
<dbReference type="EMBL" id="JBIACK010000007">
    <property type="protein sequence ID" value="MFE8701966.1"/>
    <property type="molecule type" value="Genomic_DNA"/>
</dbReference>
<dbReference type="Pfam" id="PF00664">
    <property type="entry name" value="ABC_membrane"/>
    <property type="match status" value="1"/>
</dbReference>
<evidence type="ECO:0000313" key="10">
    <source>
        <dbReference type="EMBL" id="MFE8701966.1"/>
    </source>
</evidence>
<dbReference type="InterPro" id="IPR017871">
    <property type="entry name" value="ABC_transporter-like_CS"/>
</dbReference>
<dbReference type="Gene3D" id="1.20.1560.10">
    <property type="entry name" value="ABC transporter type 1, transmembrane domain"/>
    <property type="match status" value="1"/>
</dbReference>
<keyword evidence="4 10" id="KW-0067">ATP-binding</keyword>
<dbReference type="PROSITE" id="PS00211">
    <property type="entry name" value="ABC_TRANSPORTER_1"/>
    <property type="match status" value="1"/>
</dbReference>
<dbReference type="RefSeq" id="WP_389361928.1">
    <property type="nucleotide sequence ID" value="NZ_JBIACK010000007.1"/>
</dbReference>
<dbReference type="Proteomes" id="UP001601059">
    <property type="component" value="Unassembled WGS sequence"/>
</dbReference>
<comment type="subcellular location">
    <subcellularLocation>
        <location evidence="1">Cell membrane</location>
        <topology evidence="1">Multi-pass membrane protein</topology>
    </subcellularLocation>
</comment>
<keyword evidence="5 7" id="KW-1133">Transmembrane helix</keyword>
<dbReference type="PROSITE" id="PS50893">
    <property type="entry name" value="ABC_TRANSPORTER_2"/>
    <property type="match status" value="1"/>
</dbReference>
<dbReference type="Gene3D" id="3.40.50.300">
    <property type="entry name" value="P-loop containing nucleotide triphosphate hydrolases"/>
    <property type="match status" value="1"/>
</dbReference>
<feature type="transmembrane region" description="Helical" evidence="7">
    <location>
        <begin position="238"/>
        <end position="258"/>
    </location>
</feature>
<comment type="caution">
    <text evidence="10">The sequence shown here is derived from an EMBL/GenBank/DDBJ whole genome shotgun (WGS) entry which is preliminary data.</text>
</comment>
<sequence length="576" mass="64568">MRKLFRYVNAYKFAMWMALILTGLELLIELFQPIIMAIIIDEGIVKGNLSVVYGWGGLLLGISFLAFVAGIVNTFYSAKVSQGVGYDIRGDLFRKIQEFSFKNFQSFPTSSLITRLTNDVSQLQNFVFMALRIALRAPLFILGGIIMSFMVNVKLATILLIAVPLLLIIILWLLKKGVLLFQSVQKKLDSVNRVIRENLMGMRLIKAYSRGEFEENRFLNVNTSLMSDNKKALRIMELTMPILLFGMNVSIVIIIWYGSIELNMGGAQAGEIVAVINYATKIMFAFTVFSFLMMNYSRAKASSTRISGVLEEETDFTLEEQLSQDKLIKGGIEFNQVSFQYPSSEKPVLHNLSFKVHAGETIGILGETGSGKSSIFQLIPRLYEATSGDIYIDREDIDTIKIQDLRKQIGLVPQEAHLFSGSVKENIGWGKEDATDDEIIQAAKEAEIHDFIMTLPNQYETPIGQRGVNLSGGQKQRLSIARALVRKPSILMLDDSTSALDAQTEASILETLKKQKCTTLIIAQKISSVKEADRILLLHEGRLVANGNHQTLIKESDYYKEIYYSQSEQEAGHSVK</sequence>
<evidence type="ECO:0000256" key="4">
    <source>
        <dbReference type="ARBA" id="ARBA00022840"/>
    </source>
</evidence>
<protein>
    <submittedName>
        <fullName evidence="10">ABC transporter ATP-binding protein</fullName>
    </submittedName>
</protein>
<dbReference type="PANTHER" id="PTHR43394">
    <property type="entry name" value="ATP-DEPENDENT PERMEASE MDL1, MITOCHONDRIAL"/>
    <property type="match status" value="1"/>
</dbReference>
<name>A0ABW6KCP3_9BACI</name>
<dbReference type="SMART" id="SM00382">
    <property type="entry name" value="AAA"/>
    <property type="match status" value="1"/>
</dbReference>
<keyword evidence="11" id="KW-1185">Reference proteome</keyword>
<evidence type="ECO:0000259" key="8">
    <source>
        <dbReference type="PROSITE" id="PS50893"/>
    </source>
</evidence>
<dbReference type="PANTHER" id="PTHR43394:SF1">
    <property type="entry name" value="ATP-BINDING CASSETTE SUB-FAMILY B MEMBER 10, MITOCHONDRIAL"/>
    <property type="match status" value="1"/>
</dbReference>
<gene>
    <name evidence="10" type="ORF">ACFYKX_15295</name>
</gene>
<evidence type="ECO:0000256" key="5">
    <source>
        <dbReference type="ARBA" id="ARBA00022989"/>
    </source>
</evidence>
<dbReference type="InterPro" id="IPR011527">
    <property type="entry name" value="ABC1_TM_dom"/>
</dbReference>
<feature type="domain" description="ABC transmembrane type-1" evidence="9">
    <location>
        <begin position="16"/>
        <end position="298"/>
    </location>
</feature>
<dbReference type="InterPro" id="IPR039421">
    <property type="entry name" value="Type_1_exporter"/>
</dbReference>
<accession>A0ABW6KCP3</accession>
<dbReference type="SUPFAM" id="SSF90123">
    <property type="entry name" value="ABC transporter transmembrane region"/>
    <property type="match status" value="1"/>
</dbReference>
<dbReference type="InterPro" id="IPR027417">
    <property type="entry name" value="P-loop_NTPase"/>
</dbReference>
<organism evidence="10 11">
    <name type="scientific">Cytobacillus spartinae</name>
    <dbReference type="NCBI Taxonomy" id="3299023"/>
    <lineage>
        <taxon>Bacteria</taxon>
        <taxon>Bacillati</taxon>
        <taxon>Bacillota</taxon>
        <taxon>Bacilli</taxon>
        <taxon>Bacillales</taxon>
        <taxon>Bacillaceae</taxon>
        <taxon>Cytobacillus</taxon>
    </lineage>
</organism>
<proteinExistence type="predicted"/>
<feature type="transmembrane region" description="Helical" evidence="7">
    <location>
        <begin position="278"/>
        <end position="296"/>
    </location>
</feature>
<evidence type="ECO:0000256" key="2">
    <source>
        <dbReference type="ARBA" id="ARBA00022692"/>
    </source>
</evidence>
<reference evidence="10 11" key="1">
    <citation type="submission" date="2024-08" db="EMBL/GenBank/DDBJ databases">
        <title>Two novel Cytobacillus novel species.</title>
        <authorList>
            <person name="Liu G."/>
        </authorList>
    </citation>
    <scope>NUCLEOTIDE SEQUENCE [LARGE SCALE GENOMIC DNA]</scope>
    <source>
        <strain evidence="10 11">FJAT-54145</strain>
    </source>
</reference>
<evidence type="ECO:0000256" key="3">
    <source>
        <dbReference type="ARBA" id="ARBA00022741"/>
    </source>
</evidence>
<keyword evidence="3" id="KW-0547">Nucleotide-binding</keyword>
<feature type="transmembrane region" description="Helical" evidence="7">
    <location>
        <begin position="12"/>
        <end position="40"/>
    </location>
</feature>
<dbReference type="GO" id="GO:0005524">
    <property type="term" value="F:ATP binding"/>
    <property type="evidence" value="ECO:0007669"/>
    <property type="project" value="UniProtKB-KW"/>
</dbReference>
<evidence type="ECO:0000259" key="9">
    <source>
        <dbReference type="PROSITE" id="PS50929"/>
    </source>
</evidence>
<dbReference type="CDD" id="cd18548">
    <property type="entry name" value="ABC_6TM_Tm287_like"/>
    <property type="match status" value="1"/>
</dbReference>
<feature type="transmembrane region" description="Helical" evidence="7">
    <location>
        <begin position="126"/>
        <end position="149"/>
    </location>
</feature>
<dbReference type="PROSITE" id="PS50929">
    <property type="entry name" value="ABC_TM1F"/>
    <property type="match status" value="1"/>
</dbReference>
<dbReference type="SUPFAM" id="SSF52540">
    <property type="entry name" value="P-loop containing nucleoside triphosphate hydrolases"/>
    <property type="match status" value="1"/>
</dbReference>
<keyword evidence="6 7" id="KW-0472">Membrane</keyword>
<evidence type="ECO:0000313" key="11">
    <source>
        <dbReference type="Proteomes" id="UP001601059"/>
    </source>
</evidence>
<dbReference type="InterPro" id="IPR003593">
    <property type="entry name" value="AAA+_ATPase"/>
</dbReference>
<feature type="transmembrane region" description="Helical" evidence="7">
    <location>
        <begin position="52"/>
        <end position="72"/>
    </location>
</feature>
<evidence type="ECO:0000256" key="6">
    <source>
        <dbReference type="ARBA" id="ARBA00023136"/>
    </source>
</evidence>
<feature type="transmembrane region" description="Helical" evidence="7">
    <location>
        <begin position="155"/>
        <end position="174"/>
    </location>
</feature>
<keyword evidence="2 7" id="KW-0812">Transmembrane</keyword>
<evidence type="ECO:0000256" key="1">
    <source>
        <dbReference type="ARBA" id="ARBA00004651"/>
    </source>
</evidence>
<dbReference type="InterPro" id="IPR036640">
    <property type="entry name" value="ABC1_TM_sf"/>
</dbReference>
<dbReference type="Pfam" id="PF00005">
    <property type="entry name" value="ABC_tran"/>
    <property type="match status" value="1"/>
</dbReference>